<dbReference type="InterPro" id="IPR032979">
    <property type="entry name" value="ENGase"/>
</dbReference>
<feature type="domain" description="Cytosolic endo-beta-N-acetylglucosaminidase TIM barrel" evidence="1">
    <location>
        <begin position="1"/>
        <end position="217"/>
    </location>
</feature>
<dbReference type="AlphaFoldDB" id="A0AAN5CH90"/>
<dbReference type="EMBL" id="BTRK01000003">
    <property type="protein sequence ID" value="GMR43011.1"/>
    <property type="molecule type" value="Genomic_DNA"/>
</dbReference>
<dbReference type="PANTHER" id="PTHR13246:SF1">
    <property type="entry name" value="CYTOSOLIC ENDO-BETA-N-ACETYLGLUCOSAMINIDASE"/>
    <property type="match status" value="1"/>
</dbReference>
<dbReference type="GO" id="GO:0005829">
    <property type="term" value="C:cytosol"/>
    <property type="evidence" value="ECO:0007669"/>
    <property type="project" value="UniProtKB-SubCell"/>
</dbReference>
<reference evidence="3" key="1">
    <citation type="submission" date="2022-10" db="EMBL/GenBank/DDBJ databases">
        <title>Genome assembly of Pristionchus species.</title>
        <authorList>
            <person name="Yoshida K."/>
            <person name="Sommer R.J."/>
        </authorList>
    </citation>
    <scope>NUCLEOTIDE SEQUENCE [LARGE SCALE GENOMIC DNA]</scope>
    <source>
        <strain evidence="3">RS5460</strain>
    </source>
</reference>
<comment type="caution">
    <text evidence="2">The sequence shown here is derived from an EMBL/GenBank/DDBJ whole genome shotgun (WGS) entry which is preliminary data.</text>
</comment>
<sequence length="223" mass="25177">IPPPSITSLAHRHGVKVIGTLRFEGKHGKYHLETLFANKQAIHKTVDQLLHILETWEFDGWLVDVEVDIPASIPSVAYFVDILTRRTRCITNYTIWWYDGVDGINGKKRLLNVLDNRSKRVYEVCDGIVTNHKFKPDEMKTKGKQAMRGRSGTVCVGIDVYGRKSNPNVVGWNAHEHVQEAISNKCSAALFAPSWAVEAQENIGADPQENSHRFWTSLSPVMN</sequence>
<evidence type="ECO:0000259" key="1">
    <source>
        <dbReference type="Pfam" id="PF03644"/>
    </source>
</evidence>
<dbReference type="InterPro" id="IPR005201">
    <property type="entry name" value="TIM_ENGase"/>
</dbReference>
<name>A0AAN5CH90_9BILA</name>
<keyword evidence="3" id="KW-1185">Reference proteome</keyword>
<organism evidence="2 3">
    <name type="scientific">Pristionchus mayeri</name>
    <dbReference type="NCBI Taxonomy" id="1317129"/>
    <lineage>
        <taxon>Eukaryota</taxon>
        <taxon>Metazoa</taxon>
        <taxon>Ecdysozoa</taxon>
        <taxon>Nematoda</taxon>
        <taxon>Chromadorea</taxon>
        <taxon>Rhabditida</taxon>
        <taxon>Rhabditina</taxon>
        <taxon>Diplogasteromorpha</taxon>
        <taxon>Diplogasteroidea</taxon>
        <taxon>Neodiplogasteridae</taxon>
        <taxon>Pristionchus</taxon>
    </lineage>
</organism>
<gene>
    <name evidence="2" type="ORF">PMAYCL1PPCAC_13206</name>
</gene>
<feature type="non-terminal residue" evidence="2">
    <location>
        <position position="223"/>
    </location>
</feature>
<evidence type="ECO:0000313" key="3">
    <source>
        <dbReference type="Proteomes" id="UP001328107"/>
    </source>
</evidence>
<dbReference type="Proteomes" id="UP001328107">
    <property type="component" value="Unassembled WGS sequence"/>
</dbReference>
<dbReference type="PANTHER" id="PTHR13246">
    <property type="entry name" value="ENDO BETA N-ACETYLGLUCOSAMINIDASE"/>
    <property type="match status" value="1"/>
</dbReference>
<dbReference type="GO" id="GO:0033925">
    <property type="term" value="F:mannosyl-glycoprotein endo-beta-N-acetylglucosaminidase activity"/>
    <property type="evidence" value="ECO:0007669"/>
    <property type="project" value="UniProtKB-EC"/>
</dbReference>
<dbReference type="Pfam" id="PF03644">
    <property type="entry name" value="Glyco_hydro_85"/>
    <property type="match status" value="1"/>
</dbReference>
<dbReference type="Gene3D" id="3.20.20.80">
    <property type="entry name" value="Glycosidases"/>
    <property type="match status" value="1"/>
</dbReference>
<accession>A0AAN5CH90</accession>
<protein>
    <recommendedName>
        <fullName evidence="1">Cytosolic endo-beta-N-acetylglucosaminidase TIM barrel domain-containing protein</fullName>
    </recommendedName>
</protein>
<evidence type="ECO:0000313" key="2">
    <source>
        <dbReference type="EMBL" id="GMR43011.1"/>
    </source>
</evidence>
<feature type="non-terminal residue" evidence="2">
    <location>
        <position position="1"/>
    </location>
</feature>
<proteinExistence type="predicted"/>